<dbReference type="Pfam" id="PF00005">
    <property type="entry name" value="ABC_tran"/>
    <property type="match status" value="1"/>
</dbReference>
<accession>A0A8J6TYM9</accession>
<dbReference type="EMBL" id="JACRTL010000001">
    <property type="protein sequence ID" value="MBC8610137.1"/>
    <property type="molecule type" value="Genomic_DNA"/>
</dbReference>
<keyword evidence="2" id="KW-0813">Transport</keyword>
<evidence type="ECO:0000256" key="9">
    <source>
        <dbReference type="SAM" id="Phobius"/>
    </source>
</evidence>
<feature type="transmembrane region" description="Helical" evidence="9">
    <location>
        <begin position="320"/>
        <end position="342"/>
    </location>
</feature>
<evidence type="ECO:0000313" key="12">
    <source>
        <dbReference type="EMBL" id="MBC8610137.1"/>
    </source>
</evidence>
<dbReference type="AlphaFoldDB" id="A0A8J6TYM9"/>
<dbReference type="Pfam" id="PF00664">
    <property type="entry name" value="ABC_membrane"/>
    <property type="match status" value="1"/>
</dbReference>
<dbReference type="SUPFAM" id="SSF90123">
    <property type="entry name" value="ABC transporter transmembrane region"/>
    <property type="match status" value="1"/>
</dbReference>
<feature type="domain" description="ABC transmembrane type-1" evidence="11">
    <location>
        <begin position="209"/>
        <end position="463"/>
    </location>
</feature>
<dbReference type="Gene3D" id="3.40.50.300">
    <property type="entry name" value="P-loop containing nucleotide triphosphate hydrolases"/>
    <property type="match status" value="1"/>
</dbReference>
<dbReference type="InterPro" id="IPR003593">
    <property type="entry name" value="AAA+_ATPase"/>
</dbReference>
<gene>
    <name evidence="12" type="ORF">H8702_03230</name>
</gene>
<dbReference type="GO" id="GO:0016887">
    <property type="term" value="F:ATP hydrolysis activity"/>
    <property type="evidence" value="ECO:0007669"/>
    <property type="project" value="InterPro"/>
</dbReference>
<comment type="caution">
    <text evidence="12">The sequence shown here is derived from an EMBL/GenBank/DDBJ whole genome shotgun (WGS) entry which is preliminary data.</text>
</comment>
<evidence type="ECO:0000256" key="3">
    <source>
        <dbReference type="ARBA" id="ARBA00022475"/>
    </source>
</evidence>
<comment type="subcellular location">
    <subcellularLocation>
        <location evidence="1">Cell membrane</location>
        <topology evidence="1">Multi-pass membrane protein</topology>
    </subcellularLocation>
</comment>
<keyword evidence="3" id="KW-1003">Cell membrane</keyword>
<sequence>MSQLGKLLKRFSGWIVLIIALLVAQALCDLALPDYTSNIVNVGIQQGGIEYAVPEEIRASEFQKLVTMTLEKDRNIFYDNYELIKDGETVSWDQTWDTVTKDDSYHFRLKEDADLETMEPICSKAIMAVSLLDGDSEQAKSIQEQMTQALPEEMRGVPLMQLFLQMPQEQADAVLSQLDEQLSQIPESILSQSAIAYLQTEYRAAGLDVDQMQKQYILIAGLKMLGVALVAMVCTIGVTFIAARIAASYSRDVRSGAFRKVLKFSSKEMDHFSTASLITRCTNDIQQVQMLLVMMCRMVFYAPIIGIGALIKLMSKGSSMTWVIGLAVVLIMGIVIALFACAMPKFKILQKLVDKVNLITREILTGLPVIRAFSTQKHEEERFDKANRDLTKTNLFVNRVMVLMMPTMMFIMNGVSILVIGVGAGKVDTGVMQVGDLMAFIQYGMQIIMAFLMLSMMSIMLPRAWVSVRRLGEIFDEPLSIHDSEAPKAPVAEKKGWVEFKDVSFRYPNAEEDVLSNISFTAKPGQTVALIGSTGSGKSTLLNLIPRFFDATQGSVMVDGVDVRDLPQHELRDKLGYVPQKGVLFSGTIQSNISYGRDDISEEMVREAARIAQATEFIDAKPEQYESPISQGGGNVSGGQKQRLSIARAIAKGPEIYLFDDSFSALDFKTDITLRKALREATKNSTILIVAQRISTVLNADQILVLDEGKIVGKGTHRELLKNCEVYQQIALSQLSKEELDYE</sequence>
<dbReference type="SMART" id="SM00382">
    <property type="entry name" value="AAA"/>
    <property type="match status" value="1"/>
</dbReference>
<dbReference type="GO" id="GO:0005524">
    <property type="term" value="F:ATP binding"/>
    <property type="evidence" value="ECO:0007669"/>
    <property type="project" value="UniProtKB-KW"/>
</dbReference>
<organism evidence="12 13">
    <name type="scientific">Massiliimalia timonensis</name>
    <dbReference type="NCBI Taxonomy" id="1987501"/>
    <lineage>
        <taxon>Bacteria</taxon>
        <taxon>Bacillati</taxon>
        <taxon>Bacillota</taxon>
        <taxon>Clostridia</taxon>
        <taxon>Eubacteriales</taxon>
        <taxon>Oscillospiraceae</taxon>
        <taxon>Massiliimalia</taxon>
    </lineage>
</organism>
<dbReference type="RefSeq" id="WP_187536233.1">
    <property type="nucleotide sequence ID" value="NZ_JACRTL010000001.1"/>
</dbReference>
<dbReference type="PROSITE" id="PS50893">
    <property type="entry name" value="ABC_TRANSPORTER_2"/>
    <property type="match status" value="1"/>
</dbReference>
<feature type="transmembrane region" description="Helical" evidence="9">
    <location>
        <begin position="400"/>
        <end position="420"/>
    </location>
</feature>
<dbReference type="SUPFAM" id="SSF52540">
    <property type="entry name" value="P-loop containing nucleoside triphosphate hydrolases"/>
    <property type="match status" value="1"/>
</dbReference>
<dbReference type="InterPro" id="IPR003439">
    <property type="entry name" value="ABC_transporter-like_ATP-bd"/>
</dbReference>
<keyword evidence="5" id="KW-0547">Nucleotide-binding</keyword>
<feature type="transmembrane region" description="Helical" evidence="9">
    <location>
        <begin position="290"/>
        <end position="314"/>
    </location>
</feature>
<dbReference type="InterPro" id="IPR027417">
    <property type="entry name" value="P-loop_NTPase"/>
</dbReference>
<keyword evidence="13" id="KW-1185">Reference proteome</keyword>
<reference evidence="12" key="1">
    <citation type="submission" date="2020-08" db="EMBL/GenBank/DDBJ databases">
        <title>Genome public.</title>
        <authorList>
            <person name="Liu C."/>
            <person name="Sun Q."/>
        </authorList>
    </citation>
    <scope>NUCLEOTIDE SEQUENCE</scope>
    <source>
        <strain evidence="12">NSJ-15</strain>
    </source>
</reference>
<evidence type="ECO:0000256" key="1">
    <source>
        <dbReference type="ARBA" id="ARBA00004651"/>
    </source>
</evidence>
<feature type="domain" description="ABC transporter" evidence="10">
    <location>
        <begin position="498"/>
        <end position="733"/>
    </location>
</feature>
<dbReference type="InterPro" id="IPR017871">
    <property type="entry name" value="ABC_transporter-like_CS"/>
</dbReference>
<evidence type="ECO:0000256" key="6">
    <source>
        <dbReference type="ARBA" id="ARBA00022840"/>
    </source>
</evidence>
<evidence type="ECO:0000259" key="10">
    <source>
        <dbReference type="PROSITE" id="PS50893"/>
    </source>
</evidence>
<evidence type="ECO:0000256" key="8">
    <source>
        <dbReference type="ARBA" id="ARBA00023136"/>
    </source>
</evidence>
<dbReference type="FunFam" id="3.40.50.300:FF:000221">
    <property type="entry name" value="Multidrug ABC transporter ATP-binding protein"/>
    <property type="match status" value="1"/>
</dbReference>
<evidence type="ECO:0000256" key="7">
    <source>
        <dbReference type="ARBA" id="ARBA00022989"/>
    </source>
</evidence>
<feature type="transmembrane region" description="Helical" evidence="9">
    <location>
        <begin position="216"/>
        <end position="242"/>
    </location>
</feature>
<keyword evidence="4 9" id="KW-0812">Transmembrane</keyword>
<dbReference type="PROSITE" id="PS50929">
    <property type="entry name" value="ABC_TM1F"/>
    <property type="match status" value="1"/>
</dbReference>
<name>A0A8J6TYM9_9FIRM</name>
<dbReference type="InterPro" id="IPR036640">
    <property type="entry name" value="ABC1_TM_sf"/>
</dbReference>
<dbReference type="InterPro" id="IPR039421">
    <property type="entry name" value="Type_1_exporter"/>
</dbReference>
<dbReference type="PANTHER" id="PTHR24221">
    <property type="entry name" value="ATP-BINDING CASSETTE SUB-FAMILY B"/>
    <property type="match status" value="1"/>
</dbReference>
<evidence type="ECO:0000259" key="11">
    <source>
        <dbReference type="PROSITE" id="PS50929"/>
    </source>
</evidence>
<protein>
    <submittedName>
        <fullName evidence="12">ABC transporter ATP-binding protein</fullName>
    </submittedName>
</protein>
<keyword evidence="7 9" id="KW-1133">Transmembrane helix</keyword>
<keyword evidence="8 9" id="KW-0472">Membrane</keyword>
<evidence type="ECO:0000313" key="13">
    <source>
        <dbReference type="Proteomes" id="UP000632659"/>
    </source>
</evidence>
<evidence type="ECO:0000256" key="4">
    <source>
        <dbReference type="ARBA" id="ARBA00022692"/>
    </source>
</evidence>
<dbReference type="PANTHER" id="PTHR24221:SF276">
    <property type="entry name" value="ABC TRANSPORTER, ATP-BINDING_PERMEASE PROTEIN"/>
    <property type="match status" value="1"/>
</dbReference>
<evidence type="ECO:0000256" key="5">
    <source>
        <dbReference type="ARBA" id="ARBA00022741"/>
    </source>
</evidence>
<keyword evidence="6 12" id="KW-0067">ATP-binding</keyword>
<evidence type="ECO:0000256" key="2">
    <source>
        <dbReference type="ARBA" id="ARBA00022448"/>
    </source>
</evidence>
<dbReference type="GO" id="GO:0005886">
    <property type="term" value="C:plasma membrane"/>
    <property type="evidence" value="ECO:0007669"/>
    <property type="project" value="UniProtKB-SubCell"/>
</dbReference>
<proteinExistence type="predicted"/>
<dbReference type="InterPro" id="IPR011527">
    <property type="entry name" value="ABC1_TM_dom"/>
</dbReference>
<dbReference type="GO" id="GO:0140359">
    <property type="term" value="F:ABC-type transporter activity"/>
    <property type="evidence" value="ECO:0007669"/>
    <property type="project" value="InterPro"/>
</dbReference>
<dbReference type="Gene3D" id="1.20.1560.10">
    <property type="entry name" value="ABC transporter type 1, transmembrane domain"/>
    <property type="match status" value="1"/>
</dbReference>
<dbReference type="Proteomes" id="UP000632659">
    <property type="component" value="Unassembled WGS sequence"/>
</dbReference>
<dbReference type="PROSITE" id="PS00211">
    <property type="entry name" value="ABC_TRANSPORTER_1"/>
    <property type="match status" value="1"/>
</dbReference>
<dbReference type="CDD" id="cd18548">
    <property type="entry name" value="ABC_6TM_Tm287_like"/>
    <property type="match status" value="1"/>
</dbReference>
<feature type="transmembrane region" description="Helical" evidence="9">
    <location>
        <begin position="440"/>
        <end position="461"/>
    </location>
</feature>